<keyword evidence="7 11" id="KW-0067">ATP-binding</keyword>
<dbReference type="EMBL" id="IACF01000212">
    <property type="protein sequence ID" value="LAB66012.1"/>
    <property type="molecule type" value="mRNA"/>
</dbReference>
<feature type="domain" description="GS catalytic" evidence="13">
    <location>
        <begin position="115"/>
        <end position="364"/>
    </location>
</feature>
<evidence type="ECO:0000256" key="10">
    <source>
        <dbReference type="RuleBase" id="RU000384"/>
    </source>
</evidence>
<comment type="subcellular location">
    <subcellularLocation>
        <location evidence="1">Cytoplasm</location>
    </subcellularLocation>
</comment>
<reference evidence="15" key="1">
    <citation type="submission" date="2017-11" db="EMBL/GenBank/DDBJ databases">
        <title>The sensing device of the deep-sea amphipod.</title>
        <authorList>
            <person name="Kobayashi H."/>
            <person name="Nagahama T."/>
            <person name="Arai W."/>
            <person name="Sasagawa Y."/>
            <person name="Umeda M."/>
            <person name="Hayashi T."/>
            <person name="Nikaido I."/>
            <person name="Watanabe H."/>
            <person name="Oguri K."/>
            <person name="Kitazato H."/>
            <person name="Fujioka K."/>
            <person name="Kido Y."/>
            <person name="Takami H."/>
        </authorList>
    </citation>
    <scope>NUCLEOTIDE SEQUENCE</scope>
    <source>
        <tissue evidence="15">Whole body</tissue>
    </source>
</reference>
<comment type="similarity">
    <text evidence="2 9 10">Belongs to the glutamine synthetase family.</text>
</comment>
<evidence type="ECO:0000313" key="14">
    <source>
        <dbReference type="EMBL" id="LAB66012.1"/>
    </source>
</evidence>
<sequence>MPVMTSGAATDKTMLDRYMSLPIPEGKCQVTYCWIDGTGEMLRSKSRTLDFIPNNPSELPIWNYDGSSTGQAEGSNSDVYLYPIRMYRDPFRLGNNKIVLCETYKHNKKPTTSNKRVTCLEVMNKAADQHPWFGMEQEYTLLDVDEHPFGWPKNGYPGPQGRYHCAVGADKVFGRDIVEAHYRVCLYSGINIAGTNAETMPAQWEYQIGPCEGIDMGDDLWMARYFLERVSEDFNVVVTLDPKPIRSGNWNGAGLHANFSTEGMRNPGGLALIEEAIERLSKNHLAHIRAYDPNEGKDNERRLIGSHETSSYHDFSSGIANRGASVRIPRTCADEGKGYLEDRRPSSNADPYMVTEIMVRTMCL</sequence>
<evidence type="ECO:0000256" key="5">
    <source>
        <dbReference type="ARBA" id="ARBA00022598"/>
    </source>
</evidence>
<dbReference type="Gene3D" id="3.30.590.10">
    <property type="entry name" value="Glutamine synthetase/guanido kinase, catalytic domain"/>
    <property type="match status" value="2"/>
</dbReference>
<accession>A0A2P2HW86</accession>
<dbReference type="Pfam" id="PF00120">
    <property type="entry name" value="Gln-synt_C"/>
    <property type="match status" value="1"/>
</dbReference>
<organism evidence="14">
    <name type="scientific">Hirondellea gigas</name>
    <dbReference type="NCBI Taxonomy" id="1518452"/>
    <lineage>
        <taxon>Eukaryota</taxon>
        <taxon>Metazoa</taxon>
        <taxon>Ecdysozoa</taxon>
        <taxon>Arthropoda</taxon>
        <taxon>Crustacea</taxon>
        <taxon>Multicrustacea</taxon>
        <taxon>Malacostraca</taxon>
        <taxon>Eumalacostraca</taxon>
        <taxon>Peracarida</taxon>
        <taxon>Amphipoda</taxon>
        <taxon>Amphilochidea</taxon>
        <taxon>Lysianassida</taxon>
        <taxon>Lysianassidira</taxon>
        <taxon>Lysianassoidea</taxon>
        <taxon>Lysianassidae</taxon>
        <taxon>Hirondellea</taxon>
    </lineage>
</organism>
<dbReference type="InterPro" id="IPR027302">
    <property type="entry name" value="Gln_synth_N_conserv_site"/>
</dbReference>
<dbReference type="Pfam" id="PF03951">
    <property type="entry name" value="Gln-synt_N"/>
    <property type="match status" value="1"/>
</dbReference>
<dbReference type="PANTHER" id="PTHR20852">
    <property type="entry name" value="GLUTAMINE SYNTHETASE"/>
    <property type="match status" value="1"/>
</dbReference>
<dbReference type="GO" id="GO:0005737">
    <property type="term" value="C:cytoplasm"/>
    <property type="evidence" value="ECO:0007669"/>
    <property type="project" value="UniProtKB-SubCell"/>
</dbReference>
<dbReference type="PROSITE" id="PS51987">
    <property type="entry name" value="GS_CATALYTIC"/>
    <property type="match status" value="1"/>
</dbReference>
<dbReference type="GO" id="GO:0006542">
    <property type="term" value="P:glutamine biosynthetic process"/>
    <property type="evidence" value="ECO:0007669"/>
    <property type="project" value="InterPro"/>
</dbReference>
<evidence type="ECO:0000256" key="1">
    <source>
        <dbReference type="ARBA" id="ARBA00004496"/>
    </source>
</evidence>
<dbReference type="PANTHER" id="PTHR20852:SF57">
    <property type="entry name" value="GLUTAMINE SYNTHETASE 2 CYTOPLASMIC"/>
    <property type="match status" value="1"/>
</dbReference>
<evidence type="ECO:0000256" key="7">
    <source>
        <dbReference type="ARBA" id="ARBA00022840"/>
    </source>
</evidence>
<keyword evidence="5 11" id="KW-0436">Ligase</keyword>
<comment type="catalytic activity">
    <reaction evidence="8 11">
        <text>L-glutamate + NH4(+) + ATP = L-glutamine + ADP + phosphate + H(+)</text>
        <dbReference type="Rhea" id="RHEA:16169"/>
        <dbReference type="ChEBI" id="CHEBI:15378"/>
        <dbReference type="ChEBI" id="CHEBI:28938"/>
        <dbReference type="ChEBI" id="CHEBI:29985"/>
        <dbReference type="ChEBI" id="CHEBI:30616"/>
        <dbReference type="ChEBI" id="CHEBI:43474"/>
        <dbReference type="ChEBI" id="CHEBI:58359"/>
        <dbReference type="ChEBI" id="CHEBI:456216"/>
        <dbReference type="EC" id="6.3.1.2"/>
    </reaction>
</comment>
<dbReference type="InterPro" id="IPR036651">
    <property type="entry name" value="Gln_synt_N_sf"/>
</dbReference>
<dbReference type="Gene3D" id="3.10.20.70">
    <property type="entry name" value="Glutamine synthetase, N-terminal domain"/>
    <property type="match status" value="1"/>
</dbReference>
<dbReference type="InterPro" id="IPR050292">
    <property type="entry name" value="Glutamine_Synthetase"/>
</dbReference>
<evidence type="ECO:0000259" key="13">
    <source>
        <dbReference type="PROSITE" id="PS51987"/>
    </source>
</evidence>
<evidence type="ECO:0000256" key="8">
    <source>
        <dbReference type="ARBA" id="ARBA00049436"/>
    </source>
</evidence>
<dbReference type="FunFam" id="3.30.590.10:FF:000011">
    <property type="entry name" value="Glutamine synthetase"/>
    <property type="match status" value="1"/>
</dbReference>
<evidence type="ECO:0000256" key="6">
    <source>
        <dbReference type="ARBA" id="ARBA00022741"/>
    </source>
</evidence>
<dbReference type="FunFam" id="3.10.20.70:FF:000004">
    <property type="entry name" value="Glutamine synthetase"/>
    <property type="match status" value="1"/>
</dbReference>
<evidence type="ECO:0000256" key="3">
    <source>
        <dbReference type="ARBA" id="ARBA00012937"/>
    </source>
</evidence>
<dbReference type="InterPro" id="IPR014746">
    <property type="entry name" value="Gln_synth/guanido_kin_cat_dom"/>
</dbReference>
<evidence type="ECO:0000313" key="15">
    <source>
        <dbReference type="EMBL" id="LAC20241.1"/>
    </source>
</evidence>
<keyword evidence="6 11" id="KW-0547">Nucleotide-binding</keyword>
<evidence type="ECO:0000256" key="2">
    <source>
        <dbReference type="ARBA" id="ARBA00009897"/>
    </source>
</evidence>
<dbReference type="SUPFAM" id="SSF55931">
    <property type="entry name" value="Glutamine synthetase/guanido kinase"/>
    <property type="match status" value="1"/>
</dbReference>
<dbReference type="SUPFAM" id="SSF54368">
    <property type="entry name" value="Glutamine synthetase, N-terminal domain"/>
    <property type="match status" value="1"/>
</dbReference>
<dbReference type="PROSITE" id="PS00181">
    <property type="entry name" value="GLNA_ATP"/>
    <property type="match status" value="1"/>
</dbReference>
<name>A0A2P2HW86_9CRUS</name>
<dbReference type="InterPro" id="IPR027303">
    <property type="entry name" value="Gln_synth_gly_rich_site"/>
</dbReference>
<evidence type="ECO:0000259" key="12">
    <source>
        <dbReference type="PROSITE" id="PS51986"/>
    </source>
</evidence>
<dbReference type="PROSITE" id="PS00180">
    <property type="entry name" value="GLNA_1"/>
    <property type="match status" value="1"/>
</dbReference>
<proteinExistence type="evidence at transcript level"/>
<dbReference type="InterPro" id="IPR008146">
    <property type="entry name" value="Gln_synth_cat_dom"/>
</dbReference>
<evidence type="ECO:0000256" key="4">
    <source>
        <dbReference type="ARBA" id="ARBA00022490"/>
    </source>
</evidence>
<evidence type="ECO:0000256" key="11">
    <source>
        <dbReference type="RuleBase" id="RU004356"/>
    </source>
</evidence>
<dbReference type="GO" id="GO:0004356">
    <property type="term" value="F:glutamine synthetase activity"/>
    <property type="evidence" value="ECO:0007669"/>
    <property type="project" value="UniProtKB-EC"/>
</dbReference>
<dbReference type="EC" id="6.3.1.2" evidence="3 11"/>
<dbReference type="PROSITE" id="PS51986">
    <property type="entry name" value="GS_BETA_GRASP"/>
    <property type="match status" value="1"/>
</dbReference>
<reference evidence="14" key="2">
    <citation type="journal article" date="2018" name="Biosci. Biotechnol. Biochem.">
        <title>Polysaccharide hydrolase of the hadal zone amphipods Hirondellea gigas.</title>
        <authorList>
            <person name="Kobayashi H."/>
            <person name="Nagahama T."/>
            <person name="Arai W."/>
            <person name="Sasagawa Y."/>
            <person name="Umeda M."/>
            <person name="Hayashi T."/>
            <person name="Nikaido I."/>
            <person name="Watanabe H."/>
            <person name="Oguri K."/>
            <person name="Kitazato H."/>
            <person name="Fujioka K."/>
            <person name="Kido Y."/>
            <person name="Takami H."/>
        </authorList>
    </citation>
    <scope>NUCLEOTIDE SEQUENCE</scope>
    <source>
        <tissue evidence="14">Whole body</tissue>
    </source>
</reference>
<dbReference type="InterPro" id="IPR008147">
    <property type="entry name" value="Gln_synt_N"/>
</dbReference>
<keyword evidence="4" id="KW-0963">Cytoplasm</keyword>
<feature type="domain" description="GS beta-grasp" evidence="12">
    <location>
        <begin position="28"/>
        <end position="108"/>
    </location>
</feature>
<evidence type="ECO:0000256" key="9">
    <source>
        <dbReference type="PROSITE-ProRule" id="PRU01330"/>
    </source>
</evidence>
<dbReference type="GO" id="GO:0005524">
    <property type="term" value="F:ATP binding"/>
    <property type="evidence" value="ECO:0007669"/>
    <property type="project" value="UniProtKB-KW"/>
</dbReference>
<dbReference type="AlphaFoldDB" id="A0A2P2HW86"/>
<dbReference type="EMBL" id="IACT01000864">
    <property type="protein sequence ID" value="LAC20241.1"/>
    <property type="molecule type" value="mRNA"/>
</dbReference>
<dbReference type="SMART" id="SM01230">
    <property type="entry name" value="Gln-synt_C"/>
    <property type="match status" value="1"/>
</dbReference>
<protein>
    <recommendedName>
        <fullName evidence="3 11">Glutamine synthetase</fullName>
        <ecNumber evidence="3 11">6.3.1.2</ecNumber>
    </recommendedName>
</protein>